<evidence type="ECO:0000256" key="2">
    <source>
        <dbReference type="SAM" id="MobiDB-lite"/>
    </source>
</evidence>
<comment type="caution">
    <text evidence="4">The sequence shown here is derived from an EMBL/GenBank/DDBJ whole genome shotgun (WGS) entry which is preliminary data.</text>
</comment>
<sequence length="355" mass="39875">MLVSWRSIRSLSLTGRLQPSTCRLMLGPSSSSSLGTCCRKALCFYREGSSSSFRPRPRPRLPSWSSGGERCSRYHLYQQMPAGGQQFTEMAAEEQPPPTPQAAPVQPEVPPVVRQQTPVAAAELEDRTTLLERFLHLQPPMFSSDHDPDKAESWVHELERTFVTMDYAELDQVRLAVYQLKGSAHEWWRARGGSGRSSPYQRPSGSRGSVSSSSSSGTGDAGLTSKLKKLFARGGRCQYRQSQQPRQQQEQPVEQSVQQGVGCVHCGQPGHYRRECPLLRQQQQQQAPQAQFPPLQPVQCQQQYQGRFQQPQQRQQQQPQRGRGHGRVMNITREEAEASNLVIETVPILGRATRV</sequence>
<dbReference type="Pfam" id="PF00098">
    <property type="entry name" value="zf-CCHC"/>
    <property type="match status" value="1"/>
</dbReference>
<feature type="non-terminal residue" evidence="4">
    <location>
        <position position="1"/>
    </location>
</feature>
<organism evidence="4 5">
    <name type="scientific">Colocasia esculenta</name>
    <name type="common">Wild taro</name>
    <name type="synonym">Arum esculentum</name>
    <dbReference type="NCBI Taxonomy" id="4460"/>
    <lineage>
        <taxon>Eukaryota</taxon>
        <taxon>Viridiplantae</taxon>
        <taxon>Streptophyta</taxon>
        <taxon>Embryophyta</taxon>
        <taxon>Tracheophyta</taxon>
        <taxon>Spermatophyta</taxon>
        <taxon>Magnoliopsida</taxon>
        <taxon>Liliopsida</taxon>
        <taxon>Araceae</taxon>
        <taxon>Aroideae</taxon>
        <taxon>Colocasieae</taxon>
        <taxon>Colocasia</taxon>
    </lineage>
</organism>
<dbReference type="InterPro" id="IPR001878">
    <property type="entry name" value="Znf_CCHC"/>
</dbReference>
<evidence type="ECO:0000256" key="1">
    <source>
        <dbReference type="PROSITE-ProRule" id="PRU00047"/>
    </source>
</evidence>
<dbReference type="PROSITE" id="PS50158">
    <property type="entry name" value="ZF_CCHC"/>
    <property type="match status" value="1"/>
</dbReference>
<protein>
    <recommendedName>
        <fullName evidence="3">CCHC-type domain-containing protein</fullName>
    </recommendedName>
</protein>
<dbReference type="Gene3D" id="4.10.60.10">
    <property type="entry name" value="Zinc finger, CCHC-type"/>
    <property type="match status" value="1"/>
</dbReference>
<dbReference type="GO" id="GO:0003676">
    <property type="term" value="F:nucleic acid binding"/>
    <property type="evidence" value="ECO:0007669"/>
    <property type="project" value="InterPro"/>
</dbReference>
<evidence type="ECO:0000313" key="4">
    <source>
        <dbReference type="EMBL" id="MQL69679.1"/>
    </source>
</evidence>
<dbReference type="AlphaFoldDB" id="A0A843TMA6"/>
<keyword evidence="5" id="KW-1185">Reference proteome</keyword>
<feature type="compositionally biased region" description="Low complexity" evidence="2">
    <location>
        <begin position="285"/>
        <end position="321"/>
    </location>
</feature>
<dbReference type="EMBL" id="NMUH01000044">
    <property type="protein sequence ID" value="MQL69679.1"/>
    <property type="molecule type" value="Genomic_DNA"/>
</dbReference>
<keyword evidence="1" id="KW-0863">Zinc-finger</keyword>
<keyword evidence="1" id="KW-0862">Zinc</keyword>
<feature type="region of interest" description="Disordered" evidence="2">
    <location>
        <begin position="189"/>
        <end position="222"/>
    </location>
</feature>
<reference evidence="4" key="1">
    <citation type="submission" date="2017-07" db="EMBL/GenBank/DDBJ databases">
        <title>Taro Niue Genome Assembly and Annotation.</title>
        <authorList>
            <person name="Atibalentja N."/>
            <person name="Keating K."/>
            <person name="Fields C.J."/>
        </authorList>
    </citation>
    <scope>NUCLEOTIDE SEQUENCE</scope>
    <source>
        <strain evidence="4">Niue_2</strain>
        <tissue evidence="4">Leaf</tissue>
    </source>
</reference>
<dbReference type="SMART" id="SM00343">
    <property type="entry name" value="ZnF_C2HC"/>
    <property type="match status" value="1"/>
</dbReference>
<proteinExistence type="predicted"/>
<accession>A0A843TMA6</accession>
<name>A0A843TMA6_COLES</name>
<evidence type="ECO:0000259" key="3">
    <source>
        <dbReference type="PROSITE" id="PS50158"/>
    </source>
</evidence>
<gene>
    <name evidence="4" type="ORF">Taro_001964</name>
</gene>
<dbReference type="InterPro" id="IPR036875">
    <property type="entry name" value="Znf_CCHC_sf"/>
</dbReference>
<feature type="domain" description="CCHC-type" evidence="3">
    <location>
        <begin position="263"/>
        <end position="277"/>
    </location>
</feature>
<dbReference type="GO" id="GO:0008270">
    <property type="term" value="F:zinc ion binding"/>
    <property type="evidence" value="ECO:0007669"/>
    <property type="project" value="UniProtKB-KW"/>
</dbReference>
<feature type="compositionally biased region" description="Low complexity" evidence="2">
    <location>
        <begin position="204"/>
        <end position="218"/>
    </location>
</feature>
<feature type="region of interest" description="Disordered" evidence="2">
    <location>
        <begin position="285"/>
        <end position="326"/>
    </location>
</feature>
<dbReference type="SUPFAM" id="SSF57756">
    <property type="entry name" value="Retrovirus zinc finger-like domains"/>
    <property type="match status" value="1"/>
</dbReference>
<keyword evidence="1" id="KW-0479">Metal-binding</keyword>
<evidence type="ECO:0000313" key="5">
    <source>
        <dbReference type="Proteomes" id="UP000652761"/>
    </source>
</evidence>
<dbReference type="Proteomes" id="UP000652761">
    <property type="component" value="Unassembled WGS sequence"/>
</dbReference>